<reference evidence="2 3" key="1">
    <citation type="submission" date="2016-03" db="EMBL/GenBank/DDBJ databases">
        <title>Spore heat resistance.</title>
        <authorList>
            <person name="Boekhorst J."/>
            <person name="Berendsen E.M."/>
            <person name="Wells-Bennik M.H."/>
            <person name="Kuipers O.P."/>
        </authorList>
    </citation>
    <scope>NUCLEOTIDE SEQUENCE [LARGE SCALE GENOMIC DNA]</scope>
    <source>
        <strain evidence="2 3">AF16</strain>
    </source>
</reference>
<evidence type="ECO:0000313" key="3">
    <source>
        <dbReference type="Proteomes" id="UP000078336"/>
    </source>
</evidence>
<protein>
    <submittedName>
        <fullName evidence="2">Uncharacterized protein</fullName>
    </submittedName>
</protein>
<gene>
    <name evidence="2" type="ORF">TAF16_1449</name>
</gene>
<dbReference type="AlphaFoldDB" id="A0A178TE25"/>
<evidence type="ECO:0000313" key="2">
    <source>
        <dbReference type="EMBL" id="OAO79603.1"/>
    </source>
</evidence>
<dbReference type="PATRIC" id="fig|33934.6.peg.1013"/>
<dbReference type="EMBL" id="LUCQ01000085">
    <property type="protein sequence ID" value="OAO79603.1"/>
    <property type="molecule type" value="Genomic_DNA"/>
</dbReference>
<sequence>MTKKVNEGSKNQNAPTQHGKLNEGAGDNSKGRKQNKSQNDKTDH</sequence>
<comment type="caution">
    <text evidence="2">The sequence shown here is derived from an EMBL/GenBank/DDBJ whole genome shotgun (WGS) entry which is preliminary data.</text>
</comment>
<keyword evidence="3" id="KW-1185">Reference proteome</keyword>
<organism evidence="2 3">
    <name type="scientific">Anoxybacillus flavithermus</name>
    <dbReference type="NCBI Taxonomy" id="33934"/>
    <lineage>
        <taxon>Bacteria</taxon>
        <taxon>Bacillati</taxon>
        <taxon>Bacillota</taxon>
        <taxon>Bacilli</taxon>
        <taxon>Bacillales</taxon>
        <taxon>Anoxybacillaceae</taxon>
        <taxon>Anoxybacillus</taxon>
    </lineage>
</organism>
<name>A0A178TE25_9BACL</name>
<proteinExistence type="predicted"/>
<accession>A0A178TE25</accession>
<feature type="region of interest" description="Disordered" evidence="1">
    <location>
        <begin position="1"/>
        <end position="44"/>
    </location>
</feature>
<dbReference type="RefSeq" id="WP_268915713.1">
    <property type="nucleotide sequence ID" value="NZ_CP021838.1"/>
</dbReference>
<evidence type="ECO:0000256" key="1">
    <source>
        <dbReference type="SAM" id="MobiDB-lite"/>
    </source>
</evidence>
<dbReference type="Proteomes" id="UP000078336">
    <property type="component" value="Unassembled WGS sequence"/>
</dbReference>